<gene>
    <name evidence="4" type="primary">LOC111297750</name>
</gene>
<keyword evidence="3" id="KW-1185">Reference proteome</keyword>
<dbReference type="InterPro" id="IPR027417">
    <property type="entry name" value="P-loop_NTPase"/>
</dbReference>
<organism evidence="3 4">
    <name type="scientific">Durio zibethinus</name>
    <name type="common">Durian</name>
    <dbReference type="NCBI Taxonomy" id="66656"/>
    <lineage>
        <taxon>Eukaryota</taxon>
        <taxon>Viridiplantae</taxon>
        <taxon>Streptophyta</taxon>
        <taxon>Embryophyta</taxon>
        <taxon>Tracheophyta</taxon>
        <taxon>Spermatophyta</taxon>
        <taxon>Magnoliopsida</taxon>
        <taxon>eudicotyledons</taxon>
        <taxon>Gunneridae</taxon>
        <taxon>Pentapetalae</taxon>
        <taxon>rosids</taxon>
        <taxon>malvids</taxon>
        <taxon>Malvales</taxon>
        <taxon>Malvaceae</taxon>
        <taxon>Helicteroideae</taxon>
        <taxon>Durio</taxon>
    </lineage>
</organism>
<dbReference type="SUPFAM" id="SSF52540">
    <property type="entry name" value="P-loop containing nucleoside triphosphate hydrolases"/>
    <property type="match status" value="1"/>
</dbReference>
<dbReference type="GO" id="GO:0043531">
    <property type="term" value="F:ADP binding"/>
    <property type="evidence" value="ECO:0007669"/>
    <property type="project" value="InterPro"/>
</dbReference>
<dbReference type="InterPro" id="IPR044974">
    <property type="entry name" value="Disease_R_plants"/>
</dbReference>
<dbReference type="Gene3D" id="3.40.50.300">
    <property type="entry name" value="P-loop containing nucleotide triphosphate hydrolases"/>
    <property type="match status" value="1"/>
</dbReference>
<dbReference type="InterPro" id="IPR042197">
    <property type="entry name" value="Apaf_helical"/>
</dbReference>
<dbReference type="PRINTS" id="PR00364">
    <property type="entry name" value="DISEASERSIST"/>
</dbReference>
<dbReference type="GO" id="GO:0098542">
    <property type="term" value="P:defense response to other organism"/>
    <property type="evidence" value="ECO:0007669"/>
    <property type="project" value="TreeGrafter"/>
</dbReference>
<dbReference type="KEGG" id="dzi:111297750"/>
<dbReference type="Gene3D" id="1.10.8.430">
    <property type="entry name" value="Helical domain of apoptotic protease-activating factors"/>
    <property type="match status" value="1"/>
</dbReference>
<evidence type="ECO:0000313" key="4">
    <source>
        <dbReference type="RefSeq" id="XP_022748119.1"/>
    </source>
</evidence>
<dbReference type="RefSeq" id="XP_022748119.1">
    <property type="nucleotide sequence ID" value="XM_022892384.1"/>
</dbReference>
<evidence type="ECO:0000256" key="1">
    <source>
        <dbReference type="ARBA" id="ARBA00022737"/>
    </source>
</evidence>
<dbReference type="AlphaFoldDB" id="A0A6P5Z5X3"/>
<dbReference type="InterPro" id="IPR036388">
    <property type="entry name" value="WH-like_DNA-bd_sf"/>
</dbReference>
<dbReference type="Pfam" id="PF00931">
    <property type="entry name" value="NB-ARC"/>
    <property type="match status" value="1"/>
</dbReference>
<dbReference type="InterPro" id="IPR002182">
    <property type="entry name" value="NB-ARC"/>
</dbReference>
<dbReference type="Proteomes" id="UP000515121">
    <property type="component" value="Unplaced"/>
</dbReference>
<reference evidence="4" key="1">
    <citation type="submission" date="2025-08" db="UniProtKB">
        <authorList>
            <consortium name="RefSeq"/>
        </authorList>
    </citation>
    <scope>IDENTIFICATION</scope>
    <source>
        <tissue evidence="4">Fruit stalk</tissue>
    </source>
</reference>
<dbReference type="OrthoDB" id="37484at2759"/>
<feature type="domain" description="NB-ARC" evidence="2">
    <location>
        <begin position="9"/>
        <end position="137"/>
    </location>
</feature>
<name>A0A6P5Z5X3_DURZI</name>
<sequence>MTGSSVTNKKKHEFSTGSRVCVSDEFDIIRITKTILLSVTSETCDMNNLNLLQVKLKEKLWGKKFLLVLDDVWNDNYNHWLALRSPFDAGEPGSKIIVTTRSSKVSSIMTNAADYSLQCLSEEDSLRMLAHNALEREDFTGHPDLKEISLEILKKCGGLPLATKTIGGLLRTNVNYDAWKVILESDIWNLPQHGSDIIPALWLSYYYLPSQLKQCFAYCSLVPKDYEFGEEEIVQLWMAEGFPMEQTLKGKLKIWAASVLKNWYQDHSFKHLARMNLCL</sequence>
<dbReference type="PANTHER" id="PTHR23155:SF1205">
    <property type="entry name" value="DISEASE RESISTANCE PROTEIN RPM1"/>
    <property type="match status" value="1"/>
</dbReference>
<evidence type="ECO:0000259" key="2">
    <source>
        <dbReference type="Pfam" id="PF00931"/>
    </source>
</evidence>
<evidence type="ECO:0000313" key="3">
    <source>
        <dbReference type="Proteomes" id="UP000515121"/>
    </source>
</evidence>
<keyword evidence="1" id="KW-0677">Repeat</keyword>
<accession>A0A6P5Z5X3</accession>
<dbReference type="PANTHER" id="PTHR23155">
    <property type="entry name" value="DISEASE RESISTANCE PROTEIN RP"/>
    <property type="match status" value="1"/>
</dbReference>
<dbReference type="Gene3D" id="1.10.10.10">
    <property type="entry name" value="Winged helix-like DNA-binding domain superfamily/Winged helix DNA-binding domain"/>
    <property type="match status" value="1"/>
</dbReference>
<protein>
    <submittedName>
        <fullName evidence="4">Disease resistance RPP13-like protein 1</fullName>
    </submittedName>
</protein>
<proteinExistence type="predicted"/>
<dbReference type="GeneID" id="111297750"/>